<dbReference type="InterPro" id="IPR014729">
    <property type="entry name" value="Rossmann-like_a/b/a_fold"/>
</dbReference>
<dbReference type="AlphaFoldDB" id="M8C2N5"/>
<dbReference type="InterPro" id="IPR035595">
    <property type="entry name" value="UDP_glycos_trans_CS"/>
</dbReference>
<protein>
    <submittedName>
        <fullName evidence="3">Anthocyanidin 5,3-O-glucosyltransferase</fullName>
    </submittedName>
</protein>
<dbReference type="ExpressionAtlas" id="M8C2N5">
    <property type="expression patterns" value="baseline"/>
</dbReference>
<accession>M8C2N5</accession>
<dbReference type="EnsemblPlants" id="EMT09438">
    <property type="protein sequence ID" value="EMT09438"/>
    <property type="gene ID" value="F775_00098"/>
</dbReference>
<dbReference type="InterPro" id="IPR002213">
    <property type="entry name" value="UDP_glucos_trans"/>
</dbReference>
<name>M8C2N5_AEGTA</name>
<dbReference type="SUPFAM" id="SSF53756">
    <property type="entry name" value="UDP-Glycosyltransferase/glycogen phosphorylase"/>
    <property type="match status" value="1"/>
</dbReference>
<dbReference type="Pfam" id="PF00201">
    <property type="entry name" value="UDPGT"/>
    <property type="match status" value="1"/>
</dbReference>
<dbReference type="PROSITE" id="PS00375">
    <property type="entry name" value="UDPGT"/>
    <property type="match status" value="1"/>
</dbReference>
<dbReference type="InterPro" id="IPR050481">
    <property type="entry name" value="UDP-glycosyltransf_plant"/>
</dbReference>
<evidence type="ECO:0000256" key="2">
    <source>
        <dbReference type="ARBA" id="ARBA00022679"/>
    </source>
</evidence>
<dbReference type="PANTHER" id="PTHR48048">
    <property type="entry name" value="GLYCOSYLTRANSFERASE"/>
    <property type="match status" value="1"/>
</dbReference>
<dbReference type="CDD" id="cd03784">
    <property type="entry name" value="GT1_Gtf-like"/>
    <property type="match status" value="1"/>
</dbReference>
<dbReference type="Gene3D" id="3.40.50.620">
    <property type="entry name" value="HUPs"/>
    <property type="match status" value="1"/>
</dbReference>
<dbReference type="Gene3D" id="3.40.50.2000">
    <property type="entry name" value="Glycogen Phosphorylase B"/>
    <property type="match status" value="2"/>
</dbReference>
<dbReference type="GO" id="GO:0035251">
    <property type="term" value="F:UDP-glucosyltransferase activity"/>
    <property type="evidence" value="ECO:0007669"/>
    <property type="project" value="InterPro"/>
</dbReference>
<proteinExistence type="inferred from homology"/>
<organism evidence="3">
    <name type="scientific">Aegilops tauschii</name>
    <name type="common">Tausch's goatgrass</name>
    <name type="synonym">Aegilops squarrosa</name>
    <dbReference type="NCBI Taxonomy" id="37682"/>
    <lineage>
        <taxon>Eukaryota</taxon>
        <taxon>Viridiplantae</taxon>
        <taxon>Streptophyta</taxon>
        <taxon>Embryophyta</taxon>
        <taxon>Tracheophyta</taxon>
        <taxon>Spermatophyta</taxon>
        <taxon>Magnoliopsida</taxon>
        <taxon>Liliopsida</taxon>
        <taxon>Poales</taxon>
        <taxon>Poaceae</taxon>
        <taxon>BOP clade</taxon>
        <taxon>Pooideae</taxon>
        <taxon>Triticodae</taxon>
        <taxon>Triticeae</taxon>
        <taxon>Triticinae</taxon>
        <taxon>Aegilops</taxon>
    </lineage>
</organism>
<comment type="similarity">
    <text evidence="1">Belongs to the UDP-glycosyltransferase family.</text>
</comment>
<keyword evidence="2" id="KW-0808">Transferase</keyword>
<reference evidence="3" key="1">
    <citation type="submission" date="2015-06" db="UniProtKB">
        <authorList>
            <consortium name="EnsemblPlants"/>
        </authorList>
    </citation>
    <scope>IDENTIFICATION</scope>
</reference>
<sequence>MPGTSTPVITRLVSGIPSFPATHCFKSLMDHDDAAYRAFLRVSPNLCRSQGIIVNTFRLLEPRAVDAISAGLCTPPDLPTPPVYCIGPLIKAEEVGVKHDRECLAWLDTQPMASVVFLCFGSRSLFSANQTRELATGLEASGKRFLWVVQSPPRDIDDPAKKLDKLPEPDLDALLPEGFLERTKGMGLVVKSWAPQRDVLAHDAVGAFVTHCGWNSVLETVMSGMPMLAWPLYAEQRVNRVFLEKELGLAVAVEGYDKEVVQVASKVRWMMESDGGRVLREQTLAAMRPGKEALIPGGESVVTLTQLVESWMASPSQGGQDHEVCARRKQRFFRDNSKSIERTQNPDYKACGCICICSAHPHFSTNSSSVTHVKQALAWQSCWCRNPVDDKDSDIILQHLYNLNFKVVEVTELSDRVGNPWMIKILPDLFDVLAYTDMDIIVPLTLFESDAKLIDNIHMMDGRGNSRSHVLVQQEREKLQVLAKGPGNHGSASQKTSSPRYPLLRNSDRSGFGFPDRRCLGFGSASATATVDVSEAASNTPTPATLLFQIYEALFSDLEEVRELTREYCRDMKGENRPIILSHNKLPNLIEDDEFGNIGDPAWAIFMEDREQNLSVKVRKAFCPEKVAQGNPCLEYIRYIVFPWFGHCEVPGKE</sequence>
<dbReference type="PANTHER" id="PTHR48048:SF13">
    <property type="entry name" value="GLYCOSYLTRANSFERASE"/>
    <property type="match status" value="1"/>
</dbReference>
<evidence type="ECO:0000313" key="3">
    <source>
        <dbReference type="EnsemblPlants" id="EMT09438"/>
    </source>
</evidence>
<dbReference type="FunFam" id="3.40.50.2000:FF:000020">
    <property type="entry name" value="Glycosyltransferase"/>
    <property type="match status" value="1"/>
</dbReference>
<evidence type="ECO:0000256" key="1">
    <source>
        <dbReference type="ARBA" id="ARBA00009995"/>
    </source>
</evidence>